<name>A0A932CN39_UNCTE</name>
<dbReference type="Proteomes" id="UP000769766">
    <property type="component" value="Unassembled WGS sequence"/>
</dbReference>
<dbReference type="Gene3D" id="3.40.50.11900">
    <property type="match status" value="1"/>
</dbReference>
<evidence type="ECO:0000313" key="2">
    <source>
        <dbReference type="EMBL" id="MBI2876438.1"/>
    </source>
</evidence>
<proteinExistence type="inferred from homology"/>
<dbReference type="InterPro" id="IPR010327">
    <property type="entry name" value="FldB/FldC_alpha/beta"/>
</dbReference>
<dbReference type="AlphaFoldDB" id="A0A932CN39"/>
<evidence type="ECO:0000256" key="1">
    <source>
        <dbReference type="ARBA" id="ARBA00005806"/>
    </source>
</evidence>
<dbReference type="EMBL" id="JACPRF010000185">
    <property type="protein sequence ID" value="MBI2876438.1"/>
    <property type="molecule type" value="Genomic_DNA"/>
</dbReference>
<accession>A0A932CN39</accession>
<dbReference type="Pfam" id="PF06050">
    <property type="entry name" value="HGD-D"/>
    <property type="match status" value="1"/>
</dbReference>
<dbReference type="PANTHER" id="PTHR30548">
    <property type="entry name" value="2-HYDROXYGLUTARYL-COA DEHYDRATASE, D-COMPONENT-RELATED"/>
    <property type="match status" value="1"/>
</dbReference>
<comment type="caution">
    <text evidence="2">The sequence shown here is derived from an EMBL/GenBank/DDBJ whole genome shotgun (WGS) entry which is preliminary data.</text>
</comment>
<sequence>MEHLKVPYYFLDAPIFSGRAEADRQNIDEEIIDYFRLQLEEVIAFVEEVTGQPRDPVRFRRTFELAQRCYDLWGELNQLRKAVPCPMGVVDEAGDVYPMMQMPGLPEAVGMYEMLLAEVRERVERGEGVIDNERHRLLWLGPAPNYDTSLLNYFEEFGAVLVRSDLDSIYLGHYDPDNPLDGLARKMISNTFSGSVENRIAYTRTLARDYRVDGVVAYTHLGCRLYAGGQRAVCDALKEEFGLPYLLLDGDLVDSRGYDRSQLRNKIEGFLETLG</sequence>
<reference evidence="2" key="1">
    <citation type="submission" date="2020-07" db="EMBL/GenBank/DDBJ databases">
        <title>Huge and variable diversity of episymbiotic CPR bacteria and DPANN archaea in groundwater ecosystems.</title>
        <authorList>
            <person name="He C.Y."/>
            <person name="Keren R."/>
            <person name="Whittaker M."/>
            <person name="Farag I.F."/>
            <person name="Doudna J."/>
            <person name="Cate J.H.D."/>
            <person name="Banfield J.F."/>
        </authorList>
    </citation>
    <scope>NUCLEOTIDE SEQUENCE</scope>
    <source>
        <strain evidence="2">NC_groundwater_672_Ag_B-0.1um_62_36</strain>
    </source>
</reference>
<organism evidence="2 3">
    <name type="scientific">Tectimicrobiota bacterium</name>
    <dbReference type="NCBI Taxonomy" id="2528274"/>
    <lineage>
        <taxon>Bacteria</taxon>
        <taxon>Pseudomonadati</taxon>
        <taxon>Nitrospinota/Tectimicrobiota group</taxon>
        <taxon>Candidatus Tectimicrobiota</taxon>
    </lineage>
</organism>
<protein>
    <submittedName>
        <fullName evidence="2">2-hydroxyacyl-CoA dehydratase</fullName>
    </submittedName>
</protein>
<evidence type="ECO:0000313" key="3">
    <source>
        <dbReference type="Proteomes" id="UP000769766"/>
    </source>
</evidence>
<gene>
    <name evidence="2" type="ORF">HYY20_06115</name>
</gene>
<comment type="similarity">
    <text evidence="1">Belongs to the FldB/FldC dehydratase alpha/beta subunit family.</text>
</comment>
<dbReference type="PANTHER" id="PTHR30548:SF2">
    <property type="entry name" value="2-HYDROXYACYL-COA DEHYDRATASE,D-COMPONENT"/>
    <property type="match status" value="1"/>
</dbReference>